<feature type="transmembrane region" description="Helical" evidence="1">
    <location>
        <begin position="137"/>
        <end position="157"/>
    </location>
</feature>
<dbReference type="GO" id="GO:0005794">
    <property type="term" value="C:Golgi apparatus"/>
    <property type="evidence" value="ECO:0007669"/>
    <property type="project" value="TreeGrafter"/>
</dbReference>
<dbReference type="PANTHER" id="PTHR34391">
    <property type="entry name" value="UPF0658 GOLGI APPARATUS MEMBRANE PROTEIN C1952.10C-RELATED"/>
    <property type="match status" value="1"/>
</dbReference>
<dbReference type="OrthoDB" id="2448307at2759"/>
<protein>
    <submittedName>
        <fullName evidence="2">Uncharacterized protein</fullName>
    </submittedName>
</protein>
<gene>
    <name evidence="2" type="ORF">Glove_266g23</name>
</gene>
<evidence type="ECO:0000313" key="2">
    <source>
        <dbReference type="EMBL" id="RHZ70817.1"/>
    </source>
</evidence>
<feature type="transmembrane region" description="Helical" evidence="1">
    <location>
        <begin position="87"/>
        <end position="107"/>
    </location>
</feature>
<comment type="caution">
    <text evidence="2">The sequence shown here is derived from an EMBL/GenBank/DDBJ whole genome shotgun (WGS) entry which is preliminary data.</text>
</comment>
<keyword evidence="1" id="KW-1133">Transmembrane helix</keyword>
<feature type="transmembrane region" description="Helical" evidence="1">
    <location>
        <begin position="189"/>
        <end position="213"/>
    </location>
</feature>
<sequence length="266" mass="31451">MLRKIKNTSKWTRFFILITIIQVTLAIILELRLFTRNKNLRKGLSNNCGTFPKRVKRLESENIIFIIFQLFQIWFNIDAVYKQNTIQLIVITILNFFRTVYSIIQFIEISTWCHSHQRTCGNEVCSIAKITSYDLPIVIVLMVFTSIVGFICYNLYLEFGLTIYRKVQGCIMMQIIIAIISVRKEWKTGMYIFLILWLAVILDFVAIFCYSLIIIEDNWYFLFTFILIGIILALLTWAWAILVYFNFDEGLKEILDLQPDDFHDII</sequence>
<feature type="transmembrane region" description="Helical" evidence="1">
    <location>
        <begin position="219"/>
        <end position="245"/>
    </location>
</feature>
<name>A0A397I7E4_9GLOM</name>
<dbReference type="InterPro" id="IPR040410">
    <property type="entry name" value="UPF0658_Golgi"/>
</dbReference>
<proteinExistence type="predicted"/>
<evidence type="ECO:0000313" key="3">
    <source>
        <dbReference type="Proteomes" id="UP000266861"/>
    </source>
</evidence>
<dbReference type="Proteomes" id="UP000266861">
    <property type="component" value="Unassembled WGS sequence"/>
</dbReference>
<keyword evidence="1" id="KW-0812">Transmembrane</keyword>
<dbReference type="PANTHER" id="PTHR34391:SF1">
    <property type="entry name" value="UPF0658 GOLGI APPARATUS MEMBRANE PROTEIN C1952.10C-RELATED"/>
    <property type="match status" value="1"/>
</dbReference>
<dbReference type="EMBL" id="PQFF01000243">
    <property type="protein sequence ID" value="RHZ70817.1"/>
    <property type="molecule type" value="Genomic_DNA"/>
</dbReference>
<reference evidence="2 3" key="1">
    <citation type="submission" date="2018-08" db="EMBL/GenBank/DDBJ databases">
        <title>Genome and evolution of the arbuscular mycorrhizal fungus Diversispora epigaea (formerly Glomus versiforme) and its bacterial endosymbionts.</title>
        <authorList>
            <person name="Sun X."/>
            <person name="Fei Z."/>
            <person name="Harrison M."/>
        </authorList>
    </citation>
    <scope>NUCLEOTIDE SEQUENCE [LARGE SCALE GENOMIC DNA]</scope>
    <source>
        <strain evidence="2 3">IT104</strain>
    </source>
</reference>
<organism evidence="2 3">
    <name type="scientific">Diversispora epigaea</name>
    <dbReference type="NCBI Taxonomy" id="1348612"/>
    <lineage>
        <taxon>Eukaryota</taxon>
        <taxon>Fungi</taxon>
        <taxon>Fungi incertae sedis</taxon>
        <taxon>Mucoromycota</taxon>
        <taxon>Glomeromycotina</taxon>
        <taxon>Glomeromycetes</taxon>
        <taxon>Diversisporales</taxon>
        <taxon>Diversisporaceae</taxon>
        <taxon>Diversispora</taxon>
    </lineage>
</organism>
<dbReference type="STRING" id="1348612.A0A397I7E4"/>
<evidence type="ECO:0000256" key="1">
    <source>
        <dbReference type="SAM" id="Phobius"/>
    </source>
</evidence>
<keyword evidence="3" id="KW-1185">Reference proteome</keyword>
<feature type="transmembrane region" description="Helical" evidence="1">
    <location>
        <begin position="12"/>
        <end position="34"/>
    </location>
</feature>
<feature type="transmembrane region" description="Helical" evidence="1">
    <location>
        <begin position="63"/>
        <end position="81"/>
    </location>
</feature>
<dbReference type="AlphaFoldDB" id="A0A397I7E4"/>
<keyword evidence="1" id="KW-0472">Membrane</keyword>
<accession>A0A397I7E4</accession>